<proteinExistence type="predicted"/>
<evidence type="ECO:0000313" key="1">
    <source>
        <dbReference type="EMBL" id="JAH13324.1"/>
    </source>
</evidence>
<protein>
    <submittedName>
        <fullName evidence="1">Uncharacterized protein</fullName>
    </submittedName>
</protein>
<name>A0A0E9Q9C1_ANGAN</name>
<sequence>MGDTKDRLFHQEAFTVLLSQESRVKHRCSQANLQFSQLRAHIWSTPRWEPWVHLPLL</sequence>
<dbReference type="AlphaFoldDB" id="A0A0E9Q9C1"/>
<organism evidence="1">
    <name type="scientific">Anguilla anguilla</name>
    <name type="common">European freshwater eel</name>
    <name type="synonym">Muraena anguilla</name>
    <dbReference type="NCBI Taxonomy" id="7936"/>
    <lineage>
        <taxon>Eukaryota</taxon>
        <taxon>Metazoa</taxon>
        <taxon>Chordata</taxon>
        <taxon>Craniata</taxon>
        <taxon>Vertebrata</taxon>
        <taxon>Euteleostomi</taxon>
        <taxon>Actinopterygii</taxon>
        <taxon>Neopterygii</taxon>
        <taxon>Teleostei</taxon>
        <taxon>Anguilliformes</taxon>
        <taxon>Anguillidae</taxon>
        <taxon>Anguilla</taxon>
    </lineage>
</organism>
<reference evidence="1" key="2">
    <citation type="journal article" date="2015" name="Fish Shellfish Immunol.">
        <title>Early steps in the European eel (Anguilla anguilla)-Vibrio vulnificus interaction in the gills: Role of the RtxA13 toxin.</title>
        <authorList>
            <person name="Callol A."/>
            <person name="Pajuelo D."/>
            <person name="Ebbesson L."/>
            <person name="Teles M."/>
            <person name="MacKenzie S."/>
            <person name="Amaro C."/>
        </authorList>
    </citation>
    <scope>NUCLEOTIDE SEQUENCE</scope>
</reference>
<accession>A0A0E9Q9C1</accession>
<dbReference type="EMBL" id="GBXM01095253">
    <property type="protein sequence ID" value="JAH13324.1"/>
    <property type="molecule type" value="Transcribed_RNA"/>
</dbReference>
<reference evidence="1" key="1">
    <citation type="submission" date="2014-11" db="EMBL/GenBank/DDBJ databases">
        <authorList>
            <person name="Amaro Gonzalez C."/>
        </authorList>
    </citation>
    <scope>NUCLEOTIDE SEQUENCE</scope>
</reference>